<evidence type="ECO:0000313" key="2">
    <source>
        <dbReference type="Proteomes" id="UP000240542"/>
    </source>
</evidence>
<dbReference type="AlphaFoldDB" id="A0A2P8DQY7"/>
<evidence type="ECO:0008006" key="3">
    <source>
        <dbReference type="Google" id="ProtNLM"/>
    </source>
</evidence>
<organism evidence="1 2">
    <name type="scientific">Murinocardiopsis flavida</name>
    <dbReference type="NCBI Taxonomy" id="645275"/>
    <lineage>
        <taxon>Bacteria</taxon>
        <taxon>Bacillati</taxon>
        <taxon>Actinomycetota</taxon>
        <taxon>Actinomycetes</taxon>
        <taxon>Streptosporangiales</taxon>
        <taxon>Nocardiopsidaceae</taxon>
        <taxon>Murinocardiopsis</taxon>
    </lineage>
</organism>
<evidence type="ECO:0000313" key="1">
    <source>
        <dbReference type="EMBL" id="PSK99627.1"/>
    </source>
</evidence>
<proteinExistence type="predicted"/>
<keyword evidence="2" id="KW-1185">Reference proteome</keyword>
<accession>A0A2P8DQY7</accession>
<dbReference type="Proteomes" id="UP000240542">
    <property type="component" value="Unassembled WGS sequence"/>
</dbReference>
<sequence length="253" mass="26710">MLAIGTALLLGAALLLAAALVAGRRWTLRSHLAELRPKAIATRAGRQVSLYGEVLPGPGGAIESRLAGAPCVWHAHEVLRHFRQVAPGRGGDGERGCDSIADYGSTDLFALAGPGRAERDPARLLLVDPEDAEFVKVDMCLQRIVGRPQRGVAAQADDLLARVKGRISGVFRGETIEFEYREWIIRSGERVVVHGQVAMREGRPVLVAPPDARLRIEVGGAAETGERPTPATALMLGAAAIASAGSGATLLLL</sequence>
<gene>
    <name evidence="1" type="ORF">CLV63_103352</name>
</gene>
<dbReference type="OrthoDB" id="3469619at2"/>
<name>A0A2P8DQY7_9ACTN</name>
<comment type="caution">
    <text evidence="1">The sequence shown here is derived from an EMBL/GenBank/DDBJ whole genome shotgun (WGS) entry which is preliminary data.</text>
</comment>
<protein>
    <recommendedName>
        <fullName evidence="3">RING-type E3 ubiquitin transferase</fullName>
    </recommendedName>
</protein>
<reference evidence="1 2" key="1">
    <citation type="submission" date="2018-03" db="EMBL/GenBank/DDBJ databases">
        <title>Genomic Encyclopedia of Archaeal and Bacterial Type Strains, Phase II (KMG-II): from individual species to whole genera.</title>
        <authorList>
            <person name="Goeker M."/>
        </authorList>
    </citation>
    <scope>NUCLEOTIDE SEQUENCE [LARGE SCALE GENOMIC DNA]</scope>
    <source>
        <strain evidence="1 2">DSM 45312</strain>
    </source>
</reference>
<dbReference type="EMBL" id="PYGA01000003">
    <property type="protein sequence ID" value="PSK99627.1"/>
    <property type="molecule type" value="Genomic_DNA"/>
</dbReference>
<dbReference type="RefSeq" id="WP_106582004.1">
    <property type="nucleotide sequence ID" value="NZ_PYGA01000003.1"/>
</dbReference>